<organism evidence="1 2">
    <name type="scientific">Williamsia herbipolensis</name>
    <dbReference type="NCBI Taxonomy" id="1603258"/>
    <lineage>
        <taxon>Bacteria</taxon>
        <taxon>Bacillati</taxon>
        <taxon>Actinomycetota</taxon>
        <taxon>Actinomycetes</taxon>
        <taxon>Mycobacteriales</taxon>
        <taxon>Nocardiaceae</taxon>
        <taxon>Williamsia</taxon>
    </lineage>
</organism>
<dbReference type="AlphaFoldDB" id="A0AAU4K1G7"/>
<dbReference type="Gene3D" id="3.30.530.20">
    <property type="match status" value="1"/>
</dbReference>
<dbReference type="SUPFAM" id="SSF55961">
    <property type="entry name" value="Bet v1-like"/>
    <property type="match status" value="1"/>
</dbReference>
<dbReference type="CDD" id="cd07812">
    <property type="entry name" value="SRPBCC"/>
    <property type="match status" value="1"/>
</dbReference>
<dbReference type="KEGG" id="whr:OG579_19410"/>
<accession>A0AAU4K1G7</accession>
<protein>
    <submittedName>
        <fullName evidence="1">SRPBCC family protein</fullName>
    </submittedName>
</protein>
<dbReference type="InterPro" id="IPR019587">
    <property type="entry name" value="Polyketide_cyclase/dehydratase"/>
</dbReference>
<keyword evidence="2" id="KW-1185">Reference proteome</keyword>
<evidence type="ECO:0000313" key="1">
    <source>
        <dbReference type="EMBL" id="WUM19834.1"/>
    </source>
</evidence>
<gene>
    <name evidence="1" type="ORF">OG579_19410</name>
</gene>
<dbReference type="EMBL" id="CP108021">
    <property type="protein sequence ID" value="WUM19834.1"/>
    <property type="molecule type" value="Genomic_DNA"/>
</dbReference>
<name>A0AAU4K1G7_9NOCA</name>
<dbReference type="RefSeq" id="WP_328857277.1">
    <property type="nucleotide sequence ID" value="NZ_CP108021.1"/>
</dbReference>
<dbReference type="Pfam" id="PF10604">
    <property type="entry name" value="Polyketide_cyc2"/>
    <property type="match status" value="1"/>
</dbReference>
<evidence type="ECO:0000313" key="2">
    <source>
        <dbReference type="Proteomes" id="UP001432128"/>
    </source>
</evidence>
<dbReference type="Proteomes" id="UP001432128">
    <property type="component" value="Chromosome"/>
</dbReference>
<sequence>MASVSESVEVPLSPDDAWTNVSDLSRYEEWLTIHDGWRSDVPTRDQLAKGLKIASVVAVKGTRVRFEWTVDKFDPPNIVALKGNGKGGVKVKLSLTSVKSGDGSKVTIDLDLGGLPMMGPAGKAAAKLVTSDLRESLAKFQKVFAE</sequence>
<reference evidence="1 2" key="1">
    <citation type="submission" date="2022-10" db="EMBL/GenBank/DDBJ databases">
        <title>The complete genomes of actinobacterial strains from the NBC collection.</title>
        <authorList>
            <person name="Joergensen T.S."/>
            <person name="Alvarez Arevalo M."/>
            <person name="Sterndorff E.B."/>
            <person name="Faurdal D."/>
            <person name="Vuksanovic O."/>
            <person name="Mourched A.-S."/>
            <person name="Charusanti P."/>
            <person name="Shaw S."/>
            <person name="Blin K."/>
            <person name="Weber T."/>
        </authorList>
    </citation>
    <scope>NUCLEOTIDE SEQUENCE [LARGE SCALE GENOMIC DNA]</scope>
    <source>
        <strain evidence="1 2">NBC_00319</strain>
    </source>
</reference>
<dbReference type="InterPro" id="IPR023393">
    <property type="entry name" value="START-like_dom_sf"/>
</dbReference>
<proteinExistence type="predicted"/>